<dbReference type="EMBL" id="KP876465">
    <property type="protein sequence ID" value="AKA61692.1"/>
    <property type="molecule type" value="Genomic_DNA"/>
</dbReference>
<dbReference type="RefSeq" id="YP_009215327.1">
    <property type="nucleotide sequence ID" value="NC_028974.1"/>
</dbReference>
<dbReference type="GeneID" id="26641653"/>
<accession>A0A0E3JTH3</accession>
<evidence type="ECO:0000313" key="2">
    <source>
        <dbReference type="Proteomes" id="UP000033007"/>
    </source>
</evidence>
<sequence length="174" mass="18434">MAQRNTPARRIPGEPLAGILRTVAYQARYSNRRRADVPSITNAAASAESAEAAAGADTFATLDAPATLAEAMAQVEADRFEASQQSEAAATRVAAVPELPRDDAATLQVDENGRATWQYEDRGTVPHVVVTAATNQPAVATVSVRTHTSTTVHVWDLAGLPVPGCFVMVLARWP</sequence>
<reference evidence="1 2" key="1">
    <citation type="submission" date="2015-03" db="EMBL/GenBank/DDBJ databases">
        <authorList>
            <person name="Djamen P.Y."/>
            <person name="Nguyen L."/>
            <person name="Gibbs Z.A."/>
            <person name="Donegan-Quick R."/>
            <person name="Visi D.K."/>
            <person name="Allen M.S."/>
            <person name="Hughes L.E."/>
            <person name="Bradley K.W."/>
            <person name="Asai D.J."/>
            <person name="Bowman C.A."/>
            <person name="Russell D.A."/>
            <person name="Pope W.H."/>
            <person name="Jacobs-Sera D."/>
            <person name="Hendrix R.W."/>
            <person name="Hatfull G.F."/>
        </authorList>
    </citation>
    <scope>NUCLEOTIDE SEQUENCE [LARGE SCALE GENOMIC DNA]</scope>
</reference>
<name>A0A0E3JTH3_9CAUD</name>
<proteinExistence type="predicted"/>
<keyword evidence="2" id="KW-1185">Reference proteome</keyword>
<protein>
    <submittedName>
        <fullName evidence="1">Uncharacterized protein</fullName>
    </submittedName>
</protein>
<gene>
    <name evidence="1" type="ORF">SEA_YDN12_25</name>
</gene>
<dbReference type="Proteomes" id="UP000033007">
    <property type="component" value="Segment"/>
</dbReference>
<evidence type="ECO:0000313" key="1">
    <source>
        <dbReference type="EMBL" id="AKA61692.1"/>
    </source>
</evidence>
<organism evidence="1 2">
    <name type="scientific">Streptomyces phage YDN12</name>
    <dbReference type="NCBI Taxonomy" id="1636183"/>
    <lineage>
        <taxon>Viruses</taxon>
        <taxon>Duplodnaviria</taxon>
        <taxon>Heunggongvirae</taxon>
        <taxon>Uroviricota</taxon>
        <taxon>Caudoviricetes</taxon>
        <taxon>Woodruffvirus</taxon>
        <taxon>Woodruffvirus YDN12</taxon>
    </lineage>
</organism>
<dbReference type="OrthoDB" id="33956at10239"/>
<dbReference type="KEGG" id="vg:26641653"/>